<comment type="subunit">
    <text evidence="8">Homodimer.</text>
</comment>
<dbReference type="InterPro" id="IPR046346">
    <property type="entry name" value="Aminoacid_DH-like_N_sf"/>
</dbReference>
<dbReference type="InterPro" id="IPR022893">
    <property type="entry name" value="Shikimate_DH_fam"/>
</dbReference>
<feature type="domain" description="Quinate/shikimate 5-dehydrogenase/glutamyl-tRNA reductase" evidence="9">
    <location>
        <begin position="121"/>
        <end position="192"/>
    </location>
</feature>
<comment type="similarity">
    <text evidence="8">Belongs to the shikimate dehydrogenase family.</text>
</comment>
<comment type="catalytic activity">
    <reaction evidence="7 8">
        <text>shikimate + NADP(+) = 3-dehydroshikimate + NADPH + H(+)</text>
        <dbReference type="Rhea" id="RHEA:17737"/>
        <dbReference type="ChEBI" id="CHEBI:15378"/>
        <dbReference type="ChEBI" id="CHEBI:16630"/>
        <dbReference type="ChEBI" id="CHEBI:36208"/>
        <dbReference type="ChEBI" id="CHEBI:57783"/>
        <dbReference type="ChEBI" id="CHEBI:58349"/>
        <dbReference type="EC" id="1.1.1.25"/>
    </reaction>
</comment>
<evidence type="ECO:0000259" key="10">
    <source>
        <dbReference type="Pfam" id="PF08501"/>
    </source>
</evidence>
<dbReference type="InterPro" id="IPR011342">
    <property type="entry name" value="Shikimate_DH"/>
</dbReference>
<dbReference type="Pfam" id="PF01488">
    <property type="entry name" value="Shikimate_DH"/>
    <property type="match status" value="1"/>
</dbReference>
<protein>
    <recommendedName>
        <fullName evidence="2 8">Shikimate dehydrogenase (NADP(+))</fullName>
        <shortName evidence="8">SDH</shortName>
        <ecNumber evidence="2 8">1.1.1.25</ecNumber>
    </recommendedName>
</protein>
<comment type="function">
    <text evidence="8">Involved in the biosynthesis of the chorismate, which leads to the biosynthesis of aromatic amino acids. Catalyzes the reversible NADPH linked reduction of 3-dehydroshikimate (DHSA) to yield shikimate (SA).</text>
</comment>
<dbReference type="SUPFAM" id="SSF53223">
    <property type="entry name" value="Aminoacid dehydrogenase-like, N-terminal domain"/>
    <property type="match status" value="1"/>
</dbReference>
<feature type="binding site" evidence="8">
    <location>
        <position position="246"/>
    </location>
    <ligand>
        <name>shikimate</name>
        <dbReference type="ChEBI" id="CHEBI:36208"/>
    </ligand>
</feature>
<evidence type="ECO:0000256" key="8">
    <source>
        <dbReference type="HAMAP-Rule" id="MF_00222"/>
    </source>
</evidence>
<gene>
    <name evidence="8" type="primary">aroE</name>
    <name evidence="12" type="ORF">ML536_16145</name>
</gene>
<accession>A0AA41QP16</accession>
<evidence type="ECO:0000256" key="2">
    <source>
        <dbReference type="ARBA" id="ARBA00012962"/>
    </source>
</evidence>
<feature type="active site" description="Proton acceptor" evidence="8">
    <location>
        <position position="65"/>
    </location>
</feature>
<feature type="domain" description="Shikimate dehydrogenase substrate binding N-terminal" evidence="10">
    <location>
        <begin position="6"/>
        <end position="88"/>
    </location>
</feature>
<feature type="binding site" evidence="8">
    <location>
        <position position="218"/>
    </location>
    <ligand>
        <name>shikimate</name>
        <dbReference type="ChEBI" id="CHEBI:36208"/>
    </ligand>
</feature>
<dbReference type="GO" id="GO:0009073">
    <property type="term" value="P:aromatic amino acid family biosynthetic process"/>
    <property type="evidence" value="ECO:0007669"/>
    <property type="project" value="UniProtKB-KW"/>
</dbReference>
<evidence type="ECO:0000256" key="1">
    <source>
        <dbReference type="ARBA" id="ARBA00004871"/>
    </source>
</evidence>
<dbReference type="EMBL" id="JALAZD010000002">
    <property type="protein sequence ID" value="MCI0128362.1"/>
    <property type="molecule type" value="Genomic_DNA"/>
</dbReference>
<dbReference type="PANTHER" id="PTHR21089">
    <property type="entry name" value="SHIKIMATE DEHYDROGENASE"/>
    <property type="match status" value="1"/>
</dbReference>
<comment type="caution">
    <text evidence="12">The sequence shown here is derived from an EMBL/GenBank/DDBJ whole genome shotgun (WGS) entry which is preliminary data.</text>
</comment>
<feature type="binding site" evidence="8">
    <location>
        <position position="86"/>
    </location>
    <ligand>
        <name>shikimate</name>
        <dbReference type="ChEBI" id="CHEBI:36208"/>
    </ligand>
</feature>
<evidence type="ECO:0000256" key="5">
    <source>
        <dbReference type="ARBA" id="ARBA00023002"/>
    </source>
</evidence>
<evidence type="ECO:0000313" key="12">
    <source>
        <dbReference type="EMBL" id="MCI0128362.1"/>
    </source>
</evidence>
<comment type="pathway">
    <text evidence="1 8">Metabolic intermediate biosynthesis; chorismate biosynthesis; chorismate from D-erythrose 4-phosphate and phosphoenolpyruvate: step 4/7.</text>
</comment>
<dbReference type="InterPro" id="IPR036291">
    <property type="entry name" value="NAD(P)-bd_dom_sf"/>
</dbReference>
<evidence type="ECO:0000313" key="13">
    <source>
        <dbReference type="Proteomes" id="UP001156140"/>
    </source>
</evidence>
<dbReference type="CDD" id="cd01065">
    <property type="entry name" value="NAD_bind_Shikimate_DH"/>
    <property type="match status" value="1"/>
</dbReference>
<evidence type="ECO:0000256" key="6">
    <source>
        <dbReference type="ARBA" id="ARBA00023141"/>
    </source>
</evidence>
<dbReference type="GO" id="GO:0005829">
    <property type="term" value="C:cytosol"/>
    <property type="evidence" value="ECO:0007669"/>
    <property type="project" value="TreeGrafter"/>
</dbReference>
<dbReference type="PANTHER" id="PTHR21089:SF1">
    <property type="entry name" value="BIFUNCTIONAL 3-DEHYDROQUINATE DEHYDRATASE_SHIKIMATE DEHYDROGENASE, CHLOROPLASTIC"/>
    <property type="match status" value="1"/>
</dbReference>
<dbReference type="InterPro" id="IPR041121">
    <property type="entry name" value="SDH_C"/>
</dbReference>
<dbReference type="GO" id="GO:0008652">
    <property type="term" value="P:amino acid biosynthetic process"/>
    <property type="evidence" value="ECO:0007669"/>
    <property type="project" value="UniProtKB-KW"/>
</dbReference>
<feature type="binding site" evidence="8">
    <location>
        <begin position="127"/>
        <end position="131"/>
    </location>
    <ligand>
        <name>NADP(+)</name>
        <dbReference type="ChEBI" id="CHEBI:58349"/>
    </ligand>
</feature>
<keyword evidence="5 8" id="KW-0560">Oxidoreductase</keyword>
<sequence length="275" mass="29354">MTKAFVIGHPIAHSRSPLIHGTWLKAYGIDGSYEAIDVAPDALSEFVAQLRAGTFAGGNVTIPHKETVFALCDEVDPLARRIGAVNTLVARNGRVWGTNTDYLGFLGNLDQQAPGWDRDLSEAVVLGAGGAARAVLVALAERGLKHIAILNRTIDKARDLAAEMGTQFSGHALSEFSKLAPTAGLVVNTTSIGMHGSRFEDLDLGLLPQTALVTDIVYTPLVTPLLADARARHLRSVDGLGMLLHQAVPGFEAWFGVRPDVTPELRAAVEKTLDH</sequence>
<dbReference type="HAMAP" id="MF_00222">
    <property type="entry name" value="Shikimate_DH_AroE"/>
    <property type="match status" value="1"/>
</dbReference>
<keyword evidence="6 8" id="KW-0057">Aromatic amino acid biosynthesis</keyword>
<feature type="binding site" evidence="8">
    <location>
        <position position="101"/>
    </location>
    <ligand>
        <name>shikimate</name>
        <dbReference type="ChEBI" id="CHEBI:36208"/>
    </ligand>
</feature>
<dbReference type="SUPFAM" id="SSF51735">
    <property type="entry name" value="NAD(P)-binding Rossmann-fold domains"/>
    <property type="match status" value="1"/>
</dbReference>
<feature type="binding site" evidence="8">
    <location>
        <position position="216"/>
    </location>
    <ligand>
        <name>NADP(+)</name>
        <dbReference type="ChEBI" id="CHEBI:58349"/>
    </ligand>
</feature>
<dbReference type="InterPro" id="IPR006151">
    <property type="entry name" value="Shikm_DH/Glu-tRNA_Rdtase"/>
</dbReference>
<dbReference type="EC" id="1.1.1.25" evidence="2 8"/>
<proteinExistence type="inferred from homology"/>
<keyword evidence="13" id="KW-1185">Reference proteome</keyword>
<feature type="binding site" evidence="8">
    <location>
        <begin position="14"/>
        <end position="16"/>
    </location>
    <ligand>
        <name>shikimate</name>
        <dbReference type="ChEBI" id="CHEBI:36208"/>
    </ligand>
</feature>
<feature type="domain" description="SDH C-terminal" evidence="11">
    <location>
        <begin position="239"/>
        <end position="262"/>
    </location>
</feature>
<evidence type="ECO:0000256" key="7">
    <source>
        <dbReference type="ARBA" id="ARBA00049442"/>
    </source>
</evidence>
<evidence type="ECO:0000256" key="3">
    <source>
        <dbReference type="ARBA" id="ARBA00022605"/>
    </source>
</evidence>
<feature type="binding site" evidence="8">
    <location>
        <position position="239"/>
    </location>
    <ligand>
        <name>NADP(+)</name>
        <dbReference type="ChEBI" id="CHEBI:58349"/>
    </ligand>
</feature>
<keyword evidence="3 8" id="KW-0028">Amino-acid biosynthesis</keyword>
<feature type="binding site" evidence="8">
    <location>
        <position position="61"/>
    </location>
    <ligand>
        <name>shikimate</name>
        <dbReference type="ChEBI" id="CHEBI:36208"/>
    </ligand>
</feature>
<dbReference type="Proteomes" id="UP001156140">
    <property type="component" value="Unassembled WGS sequence"/>
</dbReference>
<evidence type="ECO:0000259" key="9">
    <source>
        <dbReference type="Pfam" id="PF01488"/>
    </source>
</evidence>
<dbReference type="GO" id="GO:0050661">
    <property type="term" value="F:NADP binding"/>
    <property type="evidence" value="ECO:0007669"/>
    <property type="project" value="InterPro"/>
</dbReference>
<dbReference type="Pfam" id="PF18317">
    <property type="entry name" value="SDH_C"/>
    <property type="match status" value="1"/>
</dbReference>
<dbReference type="RefSeq" id="WP_281736551.1">
    <property type="nucleotide sequence ID" value="NZ_JAKETQ010000002.1"/>
</dbReference>
<organism evidence="12 13">
    <name type="scientific">Paradevosia shaoguanensis</name>
    <dbReference type="NCBI Taxonomy" id="1335043"/>
    <lineage>
        <taxon>Bacteria</taxon>
        <taxon>Pseudomonadati</taxon>
        <taxon>Pseudomonadota</taxon>
        <taxon>Alphaproteobacteria</taxon>
        <taxon>Hyphomicrobiales</taxon>
        <taxon>Devosiaceae</taxon>
        <taxon>Paradevosia</taxon>
    </lineage>
</organism>
<evidence type="ECO:0000259" key="11">
    <source>
        <dbReference type="Pfam" id="PF18317"/>
    </source>
</evidence>
<dbReference type="Pfam" id="PF08501">
    <property type="entry name" value="Shikimate_dh_N"/>
    <property type="match status" value="1"/>
</dbReference>
<dbReference type="GO" id="GO:0019632">
    <property type="term" value="P:shikimate metabolic process"/>
    <property type="evidence" value="ECO:0007669"/>
    <property type="project" value="InterPro"/>
</dbReference>
<dbReference type="AlphaFoldDB" id="A0AA41QP16"/>
<dbReference type="Gene3D" id="3.40.50.720">
    <property type="entry name" value="NAD(P)-binding Rossmann-like Domain"/>
    <property type="match status" value="1"/>
</dbReference>
<comment type="caution">
    <text evidence="8">Lacks conserved residue(s) required for the propagation of feature annotation.</text>
</comment>
<dbReference type="Gene3D" id="3.40.50.10860">
    <property type="entry name" value="Leucine Dehydrogenase, chain A, domain 1"/>
    <property type="match status" value="1"/>
</dbReference>
<dbReference type="NCBIfam" id="TIGR00507">
    <property type="entry name" value="aroE"/>
    <property type="match status" value="1"/>
</dbReference>
<name>A0AA41QP16_9HYPH</name>
<dbReference type="InterPro" id="IPR013708">
    <property type="entry name" value="Shikimate_DH-bd_N"/>
</dbReference>
<reference evidence="12" key="1">
    <citation type="submission" date="2022-03" db="EMBL/GenBank/DDBJ databases">
        <title>The complete genome sequence of a Methyloterrigena soli.</title>
        <authorList>
            <person name="Zi Z."/>
        </authorList>
    </citation>
    <scope>NUCLEOTIDE SEQUENCE</scope>
    <source>
        <strain evidence="12">M48</strain>
    </source>
</reference>
<feature type="binding site" evidence="8">
    <location>
        <begin position="151"/>
        <end position="156"/>
    </location>
    <ligand>
        <name>NADP(+)</name>
        <dbReference type="ChEBI" id="CHEBI:58349"/>
    </ligand>
</feature>
<dbReference type="GO" id="GO:0004764">
    <property type="term" value="F:shikimate 3-dehydrogenase (NADP+) activity"/>
    <property type="evidence" value="ECO:0007669"/>
    <property type="project" value="UniProtKB-UniRule"/>
</dbReference>
<keyword evidence="4 8" id="KW-0521">NADP</keyword>
<evidence type="ECO:0000256" key="4">
    <source>
        <dbReference type="ARBA" id="ARBA00022857"/>
    </source>
</evidence>
<dbReference type="GO" id="GO:0009423">
    <property type="term" value="P:chorismate biosynthetic process"/>
    <property type="evidence" value="ECO:0007669"/>
    <property type="project" value="UniProtKB-UniRule"/>
</dbReference>
<dbReference type="NCBIfam" id="NF001312">
    <property type="entry name" value="PRK00258.1-4"/>
    <property type="match status" value="1"/>
</dbReference>